<dbReference type="Proteomes" id="UP001055811">
    <property type="component" value="Linkage Group LG01"/>
</dbReference>
<evidence type="ECO:0000313" key="2">
    <source>
        <dbReference type="Proteomes" id="UP001055811"/>
    </source>
</evidence>
<reference evidence="1 2" key="2">
    <citation type="journal article" date="2022" name="Mol. Ecol. Resour.">
        <title>The genomes of chicory, endive, great burdock and yacon provide insights into Asteraceae paleo-polyploidization history and plant inulin production.</title>
        <authorList>
            <person name="Fan W."/>
            <person name="Wang S."/>
            <person name="Wang H."/>
            <person name="Wang A."/>
            <person name="Jiang F."/>
            <person name="Liu H."/>
            <person name="Zhao H."/>
            <person name="Xu D."/>
            <person name="Zhang Y."/>
        </authorList>
    </citation>
    <scope>NUCLEOTIDE SEQUENCE [LARGE SCALE GENOMIC DNA]</scope>
    <source>
        <strain evidence="2">cv. Punajuju</strain>
        <tissue evidence="1">Leaves</tissue>
    </source>
</reference>
<reference evidence="2" key="1">
    <citation type="journal article" date="2022" name="Mol. Ecol. Resour.">
        <title>The genomes of chicory, endive, great burdock and yacon provide insights into Asteraceae palaeo-polyploidization history and plant inulin production.</title>
        <authorList>
            <person name="Fan W."/>
            <person name="Wang S."/>
            <person name="Wang H."/>
            <person name="Wang A."/>
            <person name="Jiang F."/>
            <person name="Liu H."/>
            <person name="Zhao H."/>
            <person name="Xu D."/>
            <person name="Zhang Y."/>
        </authorList>
    </citation>
    <scope>NUCLEOTIDE SEQUENCE [LARGE SCALE GENOMIC DNA]</scope>
    <source>
        <strain evidence="2">cv. Punajuju</strain>
    </source>
</reference>
<protein>
    <submittedName>
        <fullName evidence="1">Uncharacterized protein</fullName>
    </submittedName>
</protein>
<dbReference type="EMBL" id="CM042009">
    <property type="protein sequence ID" value="KAI3787998.1"/>
    <property type="molecule type" value="Genomic_DNA"/>
</dbReference>
<organism evidence="1 2">
    <name type="scientific">Cichorium intybus</name>
    <name type="common">Chicory</name>
    <dbReference type="NCBI Taxonomy" id="13427"/>
    <lineage>
        <taxon>Eukaryota</taxon>
        <taxon>Viridiplantae</taxon>
        <taxon>Streptophyta</taxon>
        <taxon>Embryophyta</taxon>
        <taxon>Tracheophyta</taxon>
        <taxon>Spermatophyta</taxon>
        <taxon>Magnoliopsida</taxon>
        <taxon>eudicotyledons</taxon>
        <taxon>Gunneridae</taxon>
        <taxon>Pentapetalae</taxon>
        <taxon>asterids</taxon>
        <taxon>campanulids</taxon>
        <taxon>Asterales</taxon>
        <taxon>Asteraceae</taxon>
        <taxon>Cichorioideae</taxon>
        <taxon>Cichorieae</taxon>
        <taxon>Cichoriinae</taxon>
        <taxon>Cichorium</taxon>
    </lineage>
</organism>
<gene>
    <name evidence="1" type="ORF">L2E82_00559</name>
</gene>
<proteinExistence type="predicted"/>
<keyword evidence="2" id="KW-1185">Reference proteome</keyword>
<sequence>MKVDIERPTVTGTIYLWLQVNVEYEQLNPENRHVVFVLSIFTLITLYSPIILLLSICVYGSGDEENVDSVAAEVENQKSTSDMVFVMI</sequence>
<accession>A0ACB9GY42</accession>
<comment type="caution">
    <text evidence="1">The sequence shown here is derived from an EMBL/GenBank/DDBJ whole genome shotgun (WGS) entry which is preliminary data.</text>
</comment>
<name>A0ACB9GY42_CICIN</name>
<evidence type="ECO:0000313" key="1">
    <source>
        <dbReference type="EMBL" id="KAI3787998.1"/>
    </source>
</evidence>